<dbReference type="AlphaFoldDB" id="A0AAW1Q053"/>
<proteinExistence type="predicted"/>
<protein>
    <submittedName>
        <fullName evidence="1">Uncharacterized protein</fullName>
    </submittedName>
</protein>
<dbReference type="Proteomes" id="UP001465755">
    <property type="component" value="Unassembled WGS sequence"/>
</dbReference>
<sequence>MVSHRRHREVKPRCAACLEATADSKHTLFKDREQLTFELSASVPCSRSRVRKIAARLKECPAQQAAPGWGGSACLQARGMKNSLAMAKTLGTVHGHWQPCGR</sequence>
<keyword evidence="2" id="KW-1185">Reference proteome</keyword>
<accession>A0AAW1Q053</accession>
<gene>
    <name evidence="1" type="ORF">WJX73_001409</name>
</gene>
<organism evidence="1 2">
    <name type="scientific">Symbiochloris irregularis</name>
    <dbReference type="NCBI Taxonomy" id="706552"/>
    <lineage>
        <taxon>Eukaryota</taxon>
        <taxon>Viridiplantae</taxon>
        <taxon>Chlorophyta</taxon>
        <taxon>core chlorophytes</taxon>
        <taxon>Trebouxiophyceae</taxon>
        <taxon>Trebouxiales</taxon>
        <taxon>Trebouxiaceae</taxon>
        <taxon>Symbiochloris</taxon>
    </lineage>
</organism>
<name>A0AAW1Q053_9CHLO</name>
<reference evidence="1 2" key="1">
    <citation type="journal article" date="2024" name="Nat. Commun.">
        <title>Phylogenomics reveals the evolutionary origins of lichenization in chlorophyte algae.</title>
        <authorList>
            <person name="Puginier C."/>
            <person name="Libourel C."/>
            <person name="Otte J."/>
            <person name="Skaloud P."/>
            <person name="Haon M."/>
            <person name="Grisel S."/>
            <person name="Petersen M."/>
            <person name="Berrin J.G."/>
            <person name="Delaux P.M."/>
            <person name="Dal Grande F."/>
            <person name="Keller J."/>
        </authorList>
    </citation>
    <scope>NUCLEOTIDE SEQUENCE [LARGE SCALE GENOMIC DNA]</scope>
    <source>
        <strain evidence="1 2">SAG 2036</strain>
    </source>
</reference>
<comment type="caution">
    <text evidence="1">The sequence shown here is derived from an EMBL/GenBank/DDBJ whole genome shotgun (WGS) entry which is preliminary data.</text>
</comment>
<evidence type="ECO:0000313" key="2">
    <source>
        <dbReference type="Proteomes" id="UP001465755"/>
    </source>
</evidence>
<dbReference type="EMBL" id="JALJOQ010000004">
    <property type="protein sequence ID" value="KAK9813479.1"/>
    <property type="molecule type" value="Genomic_DNA"/>
</dbReference>
<evidence type="ECO:0000313" key="1">
    <source>
        <dbReference type="EMBL" id="KAK9813479.1"/>
    </source>
</evidence>